<dbReference type="CDD" id="cd01392">
    <property type="entry name" value="HTH_LacI"/>
    <property type="match status" value="1"/>
</dbReference>
<reference evidence="6" key="1">
    <citation type="journal article" date="2019" name="Int. J. Syst. Evol. Microbiol.">
        <title>The Global Catalogue of Microorganisms (GCM) 10K type strain sequencing project: providing services to taxonomists for standard genome sequencing and annotation.</title>
        <authorList>
            <consortium name="The Broad Institute Genomics Platform"/>
            <consortium name="The Broad Institute Genome Sequencing Center for Infectious Disease"/>
            <person name="Wu L."/>
            <person name="Ma J."/>
        </authorList>
    </citation>
    <scope>NUCLEOTIDE SEQUENCE [LARGE SCALE GENOMIC DNA]</scope>
    <source>
        <strain evidence="6">CCUG 59778</strain>
    </source>
</reference>
<dbReference type="CDD" id="cd06267">
    <property type="entry name" value="PBP1_LacI_sugar_binding-like"/>
    <property type="match status" value="1"/>
</dbReference>
<dbReference type="Gene3D" id="1.10.260.40">
    <property type="entry name" value="lambda repressor-like DNA-binding domains"/>
    <property type="match status" value="1"/>
</dbReference>
<proteinExistence type="predicted"/>
<dbReference type="InterPro" id="IPR028082">
    <property type="entry name" value="Peripla_BP_I"/>
</dbReference>
<dbReference type="EMBL" id="JBHSKF010000002">
    <property type="protein sequence ID" value="MFC5286373.1"/>
    <property type="molecule type" value="Genomic_DNA"/>
</dbReference>
<evidence type="ECO:0000256" key="1">
    <source>
        <dbReference type="ARBA" id="ARBA00023015"/>
    </source>
</evidence>
<dbReference type="Pfam" id="PF00356">
    <property type="entry name" value="LacI"/>
    <property type="match status" value="1"/>
</dbReference>
<feature type="domain" description="HTH lacI-type" evidence="4">
    <location>
        <begin position="5"/>
        <end position="59"/>
    </location>
</feature>
<accession>A0ABW0EG71</accession>
<dbReference type="PANTHER" id="PTHR30146:SF109">
    <property type="entry name" value="HTH-TYPE TRANSCRIPTIONAL REGULATOR GALS"/>
    <property type="match status" value="1"/>
</dbReference>
<dbReference type="Pfam" id="PF13377">
    <property type="entry name" value="Peripla_BP_3"/>
    <property type="match status" value="1"/>
</dbReference>
<dbReference type="RefSeq" id="WP_378244251.1">
    <property type="nucleotide sequence ID" value="NZ_JBHSKF010000002.1"/>
</dbReference>
<dbReference type="Proteomes" id="UP001596157">
    <property type="component" value="Unassembled WGS sequence"/>
</dbReference>
<evidence type="ECO:0000313" key="5">
    <source>
        <dbReference type="EMBL" id="MFC5286373.1"/>
    </source>
</evidence>
<evidence type="ECO:0000256" key="2">
    <source>
        <dbReference type="ARBA" id="ARBA00023125"/>
    </source>
</evidence>
<organism evidence="5 6">
    <name type="scientific">Actinokineospora guangxiensis</name>
    <dbReference type="NCBI Taxonomy" id="1490288"/>
    <lineage>
        <taxon>Bacteria</taxon>
        <taxon>Bacillati</taxon>
        <taxon>Actinomycetota</taxon>
        <taxon>Actinomycetes</taxon>
        <taxon>Pseudonocardiales</taxon>
        <taxon>Pseudonocardiaceae</taxon>
        <taxon>Actinokineospora</taxon>
    </lineage>
</organism>
<dbReference type="Gene3D" id="3.40.50.2300">
    <property type="match status" value="2"/>
</dbReference>
<keyword evidence="6" id="KW-1185">Reference proteome</keyword>
<evidence type="ECO:0000259" key="4">
    <source>
        <dbReference type="PROSITE" id="PS50932"/>
    </source>
</evidence>
<sequence length="349" mass="36063">MGRKPTMYDVAERAGVSIATVSFAFAQPGRVRPSTREAVLAAAAALGYVPNANARGLARGRTGAIGLYAFDYLLDLTEPADVLTPNDARLFPQYADEVQRGVELECRVRGLALMLGAGTPQTALPGDLGVPRVVDIAGRVDGLIAFAGAAPSDALTRIAGRIPVVELGGMSTAEGTRTVVVDNTTGMRGLVEHLLHVHRHREFRYIGDSRTAEFDARYAAYAATLAGAGVAALPPAHSAPGAEETTRAAVGDLLAADALPHVIVCSTDQEALVALDALRDNGVAVPGRVAVTGFDGIVAAGLSTPGLTTVQQPMQAVGRTAVRLLTGEITEQSAPLPTALVLRQSCGCA</sequence>
<dbReference type="PROSITE" id="PS50932">
    <property type="entry name" value="HTH_LACI_2"/>
    <property type="match status" value="1"/>
</dbReference>
<gene>
    <name evidence="5" type="ORF">ACFPM7_04860</name>
</gene>
<dbReference type="InterPro" id="IPR000843">
    <property type="entry name" value="HTH_LacI"/>
</dbReference>
<dbReference type="SMART" id="SM00354">
    <property type="entry name" value="HTH_LACI"/>
    <property type="match status" value="1"/>
</dbReference>
<name>A0ABW0EG71_9PSEU</name>
<dbReference type="PANTHER" id="PTHR30146">
    <property type="entry name" value="LACI-RELATED TRANSCRIPTIONAL REPRESSOR"/>
    <property type="match status" value="1"/>
</dbReference>
<keyword evidence="2 5" id="KW-0238">DNA-binding</keyword>
<evidence type="ECO:0000256" key="3">
    <source>
        <dbReference type="ARBA" id="ARBA00023163"/>
    </source>
</evidence>
<dbReference type="InterPro" id="IPR010982">
    <property type="entry name" value="Lambda_DNA-bd_dom_sf"/>
</dbReference>
<comment type="caution">
    <text evidence="5">The sequence shown here is derived from an EMBL/GenBank/DDBJ whole genome shotgun (WGS) entry which is preliminary data.</text>
</comment>
<protein>
    <submittedName>
        <fullName evidence="5">LacI family DNA-binding transcriptional regulator</fullName>
    </submittedName>
</protein>
<evidence type="ECO:0000313" key="6">
    <source>
        <dbReference type="Proteomes" id="UP001596157"/>
    </source>
</evidence>
<keyword evidence="1" id="KW-0805">Transcription regulation</keyword>
<dbReference type="SUPFAM" id="SSF53822">
    <property type="entry name" value="Periplasmic binding protein-like I"/>
    <property type="match status" value="1"/>
</dbReference>
<dbReference type="InterPro" id="IPR046335">
    <property type="entry name" value="LacI/GalR-like_sensor"/>
</dbReference>
<dbReference type="SUPFAM" id="SSF47413">
    <property type="entry name" value="lambda repressor-like DNA-binding domains"/>
    <property type="match status" value="1"/>
</dbReference>
<dbReference type="GO" id="GO:0003677">
    <property type="term" value="F:DNA binding"/>
    <property type="evidence" value="ECO:0007669"/>
    <property type="project" value="UniProtKB-KW"/>
</dbReference>
<keyword evidence="3" id="KW-0804">Transcription</keyword>